<dbReference type="InterPro" id="IPR023393">
    <property type="entry name" value="START-like_dom_sf"/>
</dbReference>
<accession>A0AAN7MX96</accession>
<evidence type="ECO:0000259" key="2">
    <source>
        <dbReference type="Pfam" id="PF02121"/>
    </source>
</evidence>
<proteinExistence type="predicted"/>
<dbReference type="Gene3D" id="3.30.530.20">
    <property type="match status" value="1"/>
</dbReference>
<gene>
    <name evidence="3" type="ORF">QYF61_020906</name>
</gene>
<dbReference type="InterPro" id="IPR055261">
    <property type="entry name" value="PI_transfer_N"/>
</dbReference>
<evidence type="ECO:0000313" key="3">
    <source>
        <dbReference type="EMBL" id="KAK4813699.1"/>
    </source>
</evidence>
<sequence length="394" mass="44043">MLVKEYRICMPLTTEEYRVGQLYTISKHSHQESEKGEGVEVVKNEPHEDPVHGPGQFTEKRVHLSSKLPSWARAVTPRIFYITEKAWNYYPYTITGEPRAGRGDGRRWAPLCGGGGSGLLGEPGQGRFPVSPLPLSPVMPPGDATPYADVPRCPCRVHAGVPRDGHPSGPADGRSLQCSFLPKFSIYIETKYEDNCGDSENIFRSDKILGDHEVSFLDIAFDEIPERYYRSLEDPRFFSSAKTGRGPLREGWRQHTKPIMCSYKLVSVKFEVWGLQTRVEQFVHKVIRDILLIGHRQAFAWVDEWCGMTMEEVRCYERETQEATNELIGLVAPTISVSEVGQPTAPHSAPASAPSTPLSDEAPDFLAPPKTRPRKKSAPETLTLPALRERAGAE</sequence>
<comment type="caution">
    <text evidence="3">The sequence shown here is derived from an EMBL/GenBank/DDBJ whole genome shotgun (WGS) entry which is preliminary data.</text>
</comment>
<dbReference type="Proteomes" id="UP001333110">
    <property type="component" value="Unassembled WGS sequence"/>
</dbReference>
<protein>
    <recommendedName>
        <fullName evidence="2">Phosphatidylinositol transfer protein N-terminal domain-containing protein</fullName>
    </recommendedName>
</protein>
<keyword evidence="4" id="KW-1185">Reference proteome</keyword>
<dbReference type="PANTHER" id="PTHR10658">
    <property type="entry name" value="PHOSPHATIDYLINOSITOL TRANSFER PROTEIN"/>
    <property type="match status" value="1"/>
</dbReference>
<dbReference type="InterPro" id="IPR001666">
    <property type="entry name" value="PI_transfer"/>
</dbReference>
<dbReference type="PANTHER" id="PTHR10658:SF78">
    <property type="entry name" value="PHOSPHATIDYLINOSITOL TRANSFER PROTEIN CYTOPLASMIC 1"/>
    <property type="match status" value="1"/>
</dbReference>
<dbReference type="GO" id="GO:0005737">
    <property type="term" value="C:cytoplasm"/>
    <property type="evidence" value="ECO:0007669"/>
    <property type="project" value="TreeGrafter"/>
</dbReference>
<reference evidence="3 4" key="1">
    <citation type="journal article" date="2023" name="J. Hered.">
        <title>Chromosome-level genome of the wood stork (Mycteria americana) provides insight into avian chromosome evolution.</title>
        <authorList>
            <person name="Flamio R. Jr."/>
            <person name="Ramstad K.M."/>
        </authorList>
    </citation>
    <scope>NUCLEOTIDE SEQUENCE [LARGE SCALE GENOMIC DNA]</scope>
    <source>
        <strain evidence="3">JAX WOST 10</strain>
    </source>
</reference>
<evidence type="ECO:0000313" key="4">
    <source>
        <dbReference type="Proteomes" id="UP001333110"/>
    </source>
</evidence>
<dbReference type="EMBL" id="JAUNZN010000012">
    <property type="protein sequence ID" value="KAK4813699.1"/>
    <property type="molecule type" value="Genomic_DNA"/>
</dbReference>
<organism evidence="3 4">
    <name type="scientific">Mycteria americana</name>
    <name type="common">Wood stork</name>
    <dbReference type="NCBI Taxonomy" id="33587"/>
    <lineage>
        <taxon>Eukaryota</taxon>
        <taxon>Metazoa</taxon>
        <taxon>Chordata</taxon>
        <taxon>Craniata</taxon>
        <taxon>Vertebrata</taxon>
        <taxon>Euteleostomi</taxon>
        <taxon>Archelosauria</taxon>
        <taxon>Archosauria</taxon>
        <taxon>Dinosauria</taxon>
        <taxon>Saurischia</taxon>
        <taxon>Theropoda</taxon>
        <taxon>Coelurosauria</taxon>
        <taxon>Aves</taxon>
        <taxon>Neognathae</taxon>
        <taxon>Neoaves</taxon>
        <taxon>Aequornithes</taxon>
        <taxon>Ciconiiformes</taxon>
        <taxon>Ciconiidae</taxon>
        <taxon>Mycteria</taxon>
    </lineage>
</organism>
<dbReference type="GO" id="GO:0035091">
    <property type="term" value="F:phosphatidylinositol binding"/>
    <property type="evidence" value="ECO:0007669"/>
    <property type="project" value="TreeGrafter"/>
</dbReference>
<dbReference type="SUPFAM" id="SSF55961">
    <property type="entry name" value="Bet v1-like"/>
    <property type="match status" value="2"/>
</dbReference>
<dbReference type="FunFam" id="3.30.530.20:FF:000113">
    <property type="entry name" value="Phosphatidylinositol transfer protein cytoplasmic 1"/>
    <property type="match status" value="1"/>
</dbReference>
<dbReference type="AlphaFoldDB" id="A0AAN7MX96"/>
<name>A0AAN7MX96_MYCAM</name>
<feature type="region of interest" description="Disordered" evidence="1">
    <location>
        <begin position="340"/>
        <end position="394"/>
    </location>
</feature>
<feature type="domain" description="Phosphatidylinositol transfer protein N-terminal" evidence="2">
    <location>
        <begin position="1"/>
        <end position="95"/>
    </location>
</feature>
<evidence type="ECO:0000256" key="1">
    <source>
        <dbReference type="SAM" id="MobiDB-lite"/>
    </source>
</evidence>
<dbReference type="GO" id="GO:0008526">
    <property type="term" value="F:phosphatidylinositol transfer activity"/>
    <property type="evidence" value="ECO:0007669"/>
    <property type="project" value="TreeGrafter"/>
</dbReference>
<feature type="domain" description="Phosphatidylinositol transfer protein N-terminal" evidence="2">
    <location>
        <begin position="175"/>
        <end position="322"/>
    </location>
</feature>
<feature type="compositionally biased region" description="Low complexity" evidence="1">
    <location>
        <begin position="343"/>
        <end position="359"/>
    </location>
</feature>
<dbReference type="Pfam" id="PF02121">
    <property type="entry name" value="IP_trans"/>
    <property type="match status" value="2"/>
</dbReference>